<dbReference type="Proteomes" id="UP001247805">
    <property type="component" value="Unassembled WGS sequence"/>
</dbReference>
<dbReference type="NCBIfam" id="NF004372">
    <property type="entry name" value="PRK05740.1-2"/>
    <property type="match status" value="1"/>
</dbReference>
<evidence type="ECO:0000256" key="3">
    <source>
        <dbReference type="ARBA" id="ARBA00022475"/>
    </source>
</evidence>
<keyword evidence="2 9" id="KW-0813">Transport</keyword>
<organism evidence="10 11">
    <name type="scientific">Paraglaciecola aquimarina</name>
    <dbReference type="NCBI Taxonomy" id="1235557"/>
    <lineage>
        <taxon>Bacteria</taxon>
        <taxon>Pseudomonadati</taxon>
        <taxon>Pseudomonadota</taxon>
        <taxon>Gammaproteobacteria</taxon>
        <taxon>Alteromonadales</taxon>
        <taxon>Alteromonadaceae</taxon>
        <taxon>Paraglaciecola</taxon>
    </lineage>
</organism>
<keyword evidence="5 9" id="KW-0653">Protein transport</keyword>
<protein>
    <recommendedName>
        <fullName evidence="9">Protein translocase subunit SecE</fullName>
    </recommendedName>
</protein>
<evidence type="ECO:0000256" key="1">
    <source>
        <dbReference type="ARBA" id="ARBA00004370"/>
    </source>
</evidence>
<feature type="transmembrane region" description="Helical" evidence="9">
    <location>
        <begin position="15"/>
        <end position="34"/>
    </location>
</feature>
<evidence type="ECO:0000313" key="11">
    <source>
        <dbReference type="Proteomes" id="UP001247805"/>
    </source>
</evidence>
<evidence type="ECO:0000256" key="8">
    <source>
        <dbReference type="ARBA" id="ARBA00023136"/>
    </source>
</evidence>
<dbReference type="InterPro" id="IPR038379">
    <property type="entry name" value="SecE_sf"/>
</dbReference>
<evidence type="ECO:0000256" key="6">
    <source>
        <dbReference type="ARBA" id="ARBA00022989"/>
    </source>
</evidence>
<comment type="subunit">
    <text evidence="9">Component of the Sec protein translocase complex. Heterotrimer consisting of SecY, SecE and SecG subunits. The heterotrimers can form oligomers, although 1 heterotrimer is thought to be able to translocate proteins. Interacts with the ribosome. Interacts with SecDF, and other proteins may be involved. Interacts with SecA.</text>
</comment>
<evidence type="ECO:0000256" key="7">
    <source>
        <dbReference type="ARBA" id="ARBA00023010"/>
    </source>
</evidence>
<reference evidence="10 11" key="1">
    <citation type="submission" date="2023-10" db="EMBL/GenBank/DDBJ databases">
        <title>Glaciecola aquimarina strain GGW-M5 nov., isolated from a coastal seawater.</title>
        <authorList>
            <person name="Bayburt H."/>
            <person name="Kim J.M."/>
            <person name="Choi B.J."/>
            <person name="Jeon C.O."/>
        </authorList>
    </citation>
    <scope>NUCLEOTIDE SEQUENCE [LARGE SCALE GENOMIC DNA]</scope>
    <source>
        <strain evidence="10 11">KCTC 32108</strain>
    </source>
</reference>
<dbReference type="InterPro" id="IPR005807">
    <property type="entry name" value="SecE_bac"/>
</dbReference>
<comment type="caution">
    <text evidence="9">Lacks conserved residue(s) required for the propagation of feature annotation.</text>
</comment>
<evidence type="ECO:0000256" key="9">
    <source>
        <dbReference type="HAMAP-Rule" id="MF_00422"/>
    </source>
</evidence>
<evidence type="ECO:0000256" key="2">
    <source>
        <dbReference type="ARBA" id="ARBA00022448"/>
    </source>
</evidence>
<sequence length="125" mass="13294">MSENTENSSNPLDMLKWLVAIGLLAGIVATNHFLPDLSVLYIAIIAVVAAGLAGFVASTTVKGSAFITFAKDSRTEVRKVVWPTRQETTTTTMIVLAATIVMSLILWGLDGIIVEIVSFITGLGI</sequence>
<evidence type="ECO:0000313" key="10">
    <source>
        <dbReference type="EMBL" id="MDU0353861.1"/>
    </source>
</evidence>
<dbReference type="PRINTS" id="PR01650">
    <property type="entry name" value="SECETRNLCASE"/>
</dbReference>
<keyword evidence="6 9" id="KW-1133">Transmembrane helix</keyword>
<dbReference type="HAMAP" id="MF_00422">
    <property type="entry name" value="SecE"/>
    <property type="match status" value="1"/>
</dbReference>
<dbReference type="PROSITE" id="PS01067">
    <property type="entry name" value="SECE_SEC61G"/>
    <property type="match status" value="1"/>
</dbReference>
<name>A0ABU3SV44_9ALTE</name>
<keyword evidence="4 9" id="KW-0812">Transmembrane</keyword>
<comment type="similarity">
    <text evidence="9">Belongs to the SecE/SEC61-gamma family.</text>
</comment>
<feature type="transmembrane region" description="Helical" evidence="9">
    <location>
        <begin position="90"/>
        <end position="109"/>
    </location>
</feature>
<dbReference type="PANTHER" id="PTHR33910:SF1">
    <property type="entry name" value="PROTEIN TRANSLOCASE SUBUNIT SECE"/>
    <property type="match status" value="1"/>
</dbReference>
<dbReference type="RefSeq" id="WP_316028001.1">
    <property type="nucleotide sequence ID" value="NZ_JAWDIO010000002.1"/>
</dbReference>
<feature type="transmembrane region" description="Helical" evidence="9">
    <location>
        <begin position="40"/>
        <end position="69"/>
    </location>
</feature>
<dbReference type="EMBL" id="JAWDIO010000002">
    <property type="protein sequence ID" value="MDU0353861.1"/>
    <property type="molecule type" value="Genomic_DNA"/>
</dbReference>
<keyword evidence="7 9" id="KW-0811">Translocation</keyword>
<comment type="function">
    <text evidence="9">Essential subunit of the Sec protein translocation channel SecYEG. Clamps together the 2 halves of SecY. May contact the channel plug during translocation.</text>
</comment>
<evidence type="ECO:0000256" key="4">
    <source>
        <dbReference type="ARBA" id="ARBA00022692"/>
    </source>
</evidence>
<dbReference type="InterPro" id="IPR001901">
    <property type="entry name" value="Translocase_SecE/Sec61-g"/>
</dbReference>
<keyword evidence="8 9" id="KW-0472">Membrane</keyword>
<evidence type="ECO:0000256" key="5">
    <source>
        <dbReference type="ARBA" id="ARBA00022927"/>
    </source>
</evidence>
<dbReference type="Pfam" id="PF00584">
    <property type="entry name" value="SecE"/>
    <property type="match status" value="1"/>
</dbReference>
<comment type="caution">
    <text evidence="10">The sequence shown here is derived from an EMBL/GenBank/DDBJ whole genome shotgun (WGS) entry which is preliminary data.</text>
</comment>
<keyword evidence="3 9" id="KW-1003">Cell membrane</keyword>
<dbReference type="Gene3D" id="1.20.5.1030">
    <property type="entry name" value="Preprotein translocase secy subunit"/>
    <property type="match status" value="1"/>
</dbReference>
<comment type="subcellular location">
    <subcellularLocation>
        <location evidence="1">Membrane</location>
    </subcellularLocation>
</comment>
<accession>A0ABU3SV44</accession>
<proteinExistence type="inferred from homology"/>
<dbReference type="NCBIfam" id="TIGR00964">
    <property type="entry name" value="secE_bact"/>
    <property type="match status" value="1"/>
</dbReference>
<dbReference type="PANTHER" id="PTHR33910">
    <property type="entry name" value="PROTEIN TRANSLOCASE SUBUNIT SECE"/>
    <property type="match status" value="1"/>
</dbReference>
<gene>
    <name evidence="9 10" type="primary">secE</name>
    <name evidence="10" type="ORF">RS130_07905</name>
</gene>
<keyword evidence="11" id="KW-1185">Reference proteome</keyword>